<dbReference type="EMBL" id="ML121535">
    <property type="protein sequence ID" value="RPB26249.1"/>
    <property type="molecule type" value="Genomic_DNA"/>
</dbReference>
<keyword evidence="3" id="KW-1185">Reference proteome</keyword>
<gene>
    <name evidence="2" type="ORF">L211DRAFT_804992</name>
</gene>
<feature type="compositionally biased region" description="Polar residues" evidence="1">
    <location>
        <begin position="389"/>
        <end position="400"/>
    </location>
</feature>
<feature type="compositionally biased region" description="Low complexity" evidence="1">
    <location>
        <begin position="274"/>
        <end position="288"/>
    </location>
</feature>
<feature type="region of interest" description="Disordered" evidence="1">
    <location>
        <begin position="192"/>
        <end position="232"/>
    </location>
</feature>
<feature type="compositionally biased region" description="Pro residues" evidence="1">
    <location>
        <begin position="263"/>
        <end position="273"/>
    </location>
</feature>
<feature type="region of interest" description="Disordered" evidence="1">
    <location>
        <begin position="244"/>
        <end position="328"/>
    </location>
</feature>
<dbReference type="Proteomes" id="UP000267821">
    <property type="component" value="Unassembled WGS sequence"/>
</dbReference>
<reference evidence="2 3" key="1">
    <citation type="journal article" date="2018" name="Nat. Ecol. Evol.">
        <title>Pezizomycetes genomes reveal the molecular basis of ectomycorrhizal truffle lifestyle.</title>
        <authorList>
            <person name="Murat C."/>
            <person name="Payen T."/>
            <person name="Noel B."/>
            <person name="Kuo A."/>
            <person name="Morin E."/>
            <person name="Chen J."/>
            <person name="Kohler A."/>
            <person name="Krizsan K."/>
            <person name="Balestrini R."/>
            <person name="Da Silva C."/>
            <person name="Montanini B."/>
            <person name="Hainaut M."/>
            <person name="Levati E."/>
            <person name="Barry K.W."/>
            <person name="Belfiori B."/>
            <person name="Cichocki N."/>
            <person name="Clum A."/>
            <person name="Dockter R.B."/>
            <person name="Fauchery L."/>
            <person name="Guy J."/>
            <person name="Iotti M."/>
            <person name="Le Tacon F."/>
            <person name="Lindquist E.A."/>
            <person name="Lipzen A."/>
            <person name="Malagnac F."/>
            <person name="Mello A."/>
            <person name="Molinier V."/>
            <person name="Miyauchi S."/>
            <person name="Poulain J."/>
            <person name="Riccioni C."/>
            <person name="Rubini A."/>
            <person name="Sitrit Y."/>
            <person name="Splivallo R."/>
            <person name="Traeger S."/>
            <person name="Wang M."/>
            <person name="Zifcakova L."/>
            <person name="Wipf D."/>
            <person name="Zambonelli A."/>
            <person name="Paolocci F."/>
            <person name="Nowrousian M."/>
            <person name="Ottonello S."/>
            <person name="Baldrian P."/>
            <person name="Spatafora J.W."/>
            <person name="Henrissat B."/>
            <person name="Nagy L.G."/>
            <person name="Aury J.M."/>
            <person name="Wincker P."/>
            <person name="Grigoriev I.V."/>
            <person name="Bonfante P."/>
            <person name="Martin F.M."/>
        </authorList>
    </citation>
    <scope>NUCLEOTIDE SEQUENCE [LARGE SCALE GENOMIC DNA]</scope>
    <source>
        <strain evidence="2 3">ATCC MYA-4762</strain>
    </source>
</reference>
<sequence length="423" mass="46025">MQEPAGQKLPEKRKLQFQEDMLMDLPDVGSLQTSFQSTEEKHLQWLHNLEEKHKIQQMRLRNRHITEYQKWKEETKLSIDPGMVLPHYSTTAPKEQIHEASLPVLSSQAAKDALNREKRELRHVLVSMEQLEDQGKEEEIRKSGYSSVEFAAEVGRMGVNLRKAMVDEKIEMRMFQALEKEMVLNFLLKSDPEKYGKGRTRRQSSAGNGGASGAPSVVATSSRPMHHPAKQGLAQANADIGGAGLADMFDKSKPRQPLNIKIPPLPGPRPPGPASRTTTPLTAVSTATIAGDGYPPGLPSAGLMRDPRLASKPAEHPKDPRLSSNNPPLYRNLGGGGDAGIGAEATTGINAIATSNPPINTSEPMPPPPLPVGVVPMTSIPIADVESSTAPLVSDMSPSTPAFPPLSHLTKRHGIPEGRERRC</sequence>
<evidence type="ECO:0000313" key="3">
    <source>
        <dbReference type="Proteomes" id="UP000267821"/>
    </source>
</evidence>
<dbReference type="AlphaFoldDB" id="A0A3N4LXE8"/>
<evidence type="ECO:0000313" key="2">
    <source>
        <dbReference type="EMBL" id="RPB26249.1"/>
    </source>
</evidence>
<proteinExistence type="predicted"/>
<name>A0A3N4LXE8_9PEZI</name>
<organism evidence="2 3">
    <name type="scientific">Terfezia boudieri ATCC MYA-4762</name>
    <dbReference type="NCBI Taxonomy" id="1051890"/>
    <lineage>
        <taxon>Eukaryota</taxon>
        <taxon>Fungi</taxon>
        <taxon>Dikarya</taxon>
        <taxon>Ascomycota</taxon>
        <taxon>Pezizomycotina</taxon>
        <taxon>Pezizomycetes</taxon>
        <taxon>Pezizales</taxon>
        <taxon>Pezizaceae</taxon>
        <taxon>Terfezia</taxon>
    </lineage>
</organism>
<accession>A0A3N4LXE8</accession>
<dbReference type="OrthoDB" id="5378567at2759"/>
<feature type="compositionally biased region" description="Basic and acidic residues" evidence="1">
    <location>
        <begin position="305"/>
        <end position="321"/>
    </location>
</feature>
<feature type="region of interest" description="Disordered" evidence="1">
    <location>
        <begin position="389"/>
        <end position="423"/>
    </location>
</feature>
<feature type="compositionally biased region" description="Basic and acidic residues" evidence="1">
    <location>
        <begin position="414"/>
        <end position="423"/>
    </location>
</feature>
<protein>
    <submittedName>
        <fullName evidence="2">Uncharacterized protein</fullName>
    </submittedName>
</protein>
<evidence type="ECO:0000256" key="1">
    <source>
        <dbReference type="SAM" id="MobiDB-lite"/>
    </source>
</evidence>
<feature type="compositionally biased region" description="Low complexity" evidence="1">
    <location>
        <begin position="213"/>
        <end position="222"/>
    </location>
</feature>
<dbReference type="InParanoid" id="A0A3N4LXE8"/>